<feature type="transmembrane region" description="Helical" evidence="5">
    <location>
        <begin position="88"/>
        <end position="107"/>
    </location>
</feature>
<feature type="transmembrane region" description="Helical" evidence="5">
    <location>
        <begin position="263"/>
        <end position="280"/>
    </location>
</feature>
<dbReference type="GO" id="GO:0005886">
    <property type="term" value="C:plasma membrane"/>
    <property type="evidence" value="ECO:0007669"/>
    <property type="project" value="UniProtKB-SubCell"/>
</dbReference>
<keyword evidence="3 5" id="KW-1133">Transmembrane helix</keyword>
<dbReference type="PANTHER" id="PTHR43483">
    <property type="entry name" value="MEMBRANE TRANSPORTER PROTEIN HI_0806-RELATED"/>
    <property type="match status" value="1"/>
</dbReference>
<feature type="transmembrane region" description="Helical" evidence="5">
    <location>
        <begin position="232"/>
        <end position="251"/>
    </location>
</feature>
<gene>
    <name evidence="6" type="ORF">GAK35_03081</name>
</gene>
<proteinExistence type="inferred from homology"/>
<comment type="caution">
    <text evidence="6">The sequence shown here is derived from an EMBL/GenBank/DDBJ whole genome shotgun (WGS) entry which is preliminary data.</text>
</comment>
<comment type="similarity">
    <text evidence="5">Belongs to the 4-toluene sulfonate uptake permease (TSUP) (TC 2.A.102) family.</text>
</comment>
<keyword evidence="4 5" id="KW-0472">Membrane</keyword>
<name>A0A7V8JT77_9BURK</name>
<sequence length="281" mass="28801">MNDTLTLAAFGLLAGCAIPLLRTGSGAVVVPLMYCSLSALHPAGSPLHRMAMHVAVGTSACVLAVTAAAACRPYLAARRISLRRAWPLCLYAATGALAGALAALSLSPFRLRLLYVLYLSALIADCALRFDRLARMSAAHGILPPDMPRRLPALLNACAVLAMGSVAAGAGVGGGAMAVPLMRRGGHDAELAAALAGLLAATAGIAASTVYLSAAVPRGFEWGKWGGWQAGYIDLSAAALLSTAALLGMRLAAPSAGLLPERWRVGLYMGLLLLALFKMTV</sequence>
<reference evidence="7" key="1">
    <citation type="journal article" date="2020" name="MBio">
        <title>Horizontal gene transfer to a defensive symbiont with a reduced genome amongst a multipartite beetle microbiome.</title>
        <authorList>
            <person name="Waterworth S.C."/>
            <person name="Florez L.V."/>
            <person name="Rees E.R."/>
            <person name="Hertweck C."/>
            <person name="Kaltenpoth M."/>
            <person name="Kwan J.C."/>
        </authorList>
    </citation>
    <scope>NUCLEOTIDE SEQUENCE [LARGE SCALE GENOMIC DNA]</scope>
</reference>
<feature type="transmembrane region" description="Helical" evidence="5">
    <location>
        <begin position="191"/>
        <end position="212"/>
    </location>
</feature>
<evidence type="ECO:0000256" key="2">
    <source>
        <dbReference type="ARBA" id="ARBA00022692"/>
    </source>
</evidence>
<evidence type="ECO:0000256" key="1">
    <source>
        <dbReference type="ARBA" id="ARBA00004141"/>
    </source>
</evidence>
<dbReference type="Pfam" id="PF01925">
    <property type="entry name" value="TauE"/>
    <property type="match status" value="1"/>
</dbReference>
<dbReference type="InterPro" id="IPR002781">
    <property type="entry name" value="TM_pro_TauE-like"/>
</dbReference>
<comment type="subcellular location">
    <subcellularLocation>
        <location evidence="5">Cell membrane</location>
        <topology evidence="5">Multi-pass membrane protein</topology>
    </subcellularLocation>
    <subcellularLocation>
        <location evidence="1">Membrane</location>
        <topology evidence="1">Multi-pass membrane protein</topology>
    </subcellularLocation>
</comment>
<dbReference type="Proteomes" id="UP000462435">
    <property type="component" value="Unassembled WGS sequence"/>
</dbReference>
<evidence type="ECO:0000256" key="4">
    <source>
        <dbReference type="ARBA" id="ARBA00023136"/>
    </source>
</evidence>
<protein>
    <recommendedName>
        <fullName evidence="5">Probable membrane transporter protein</fullName>
    </recommendedName>
</protein>
<keyword evidence="2 5" id="KW-0812">Transmembrane</keyword>
<dbReference type="AlphaFoldDB" id="A0A7V8JT77"/>
<evidence type="ECO:0000313" key="7">
    <source>
        <dbReference type="Proteomes" id="UP000462435"/>
    </source>
</evidence>
<feature type="transmembrane region" description="Helical" evidence="5">
    <location>
        <begin position="50"/>
        <end position="76"/>
    </location>
</feature>
<accession>A0A7V8JT77</accession>
<evidence type="ECO:0000256" key="5">
    <source>
        <dbReference type="RuleBase" id="RU363041"/>
    </source>
</evidence>
<dbReference type="PANTHER" id="PTHR43483:SF3">
    <property type="entry name" value="MEMBRANE TRANSPORTER PROTEIN HI_0806-RELATED"/>
    <property type="match status" value="1"/>
</dbReference>
<keyword evidence="5" id="KW-1003">Cell membrane</keyword>
<evidence type="ECO:0000256" key="3">
    <source>
        <dbReference type="ARBA" id="ARBA00022989"/>
    </source>
</evidence>
<evidence type="ECO:0000313" key="6">
    <source>
        <dbReference type="EMBL" id="KAF1041819.1"/>
    </source>
</evidence>
<feature type="transmembrane region" description="Helical" evidence="5">
    <location>
        <begin position="151"/>
        <end position="179"/>
    </location>
</feature>
<organism evidence="6 7">
    <name type="scientific">Herbaspirillum frisingense</name>
    <dbReference type="NCBI Taxonomy" id="92645"/>
    <lineage>
        <taxon>Bacteria</taxon>
        <taxon>Pseudomonadati</taxon>
        <taxon>Pseudomonadota</taxon>
        <taxon>Betaproteobacteria</taxon>
        <taxon>Burkholderiales</taxon>
        <taxon>Oxalobacteraceae</taxon>
        <taxon>Herbaspirillum</taxon>
    </lineage>
</organism>
<feature type="transmembrane region" description="Helical" evidence="5">
    <location>
        <begin position="113"/>
        <end position="130"/>
    </location>
</feature>
<dbReference type="EMBL" id="WNDX01000105">
    <property type="protein sequence ID" value="KAF1041819.1"/>
    <property type="molecule type" value="Genomic_DNA"/>
</dbReference>